<reference evidence="1" key="1">
    <citation type="submission" date="2013-11" db="EMBL/GenBank/DDBJ databases">
        <title>Genome sequence of the fusiform rust pathogen reveals effectors for host alternation and coevolution with pine.</title>
        <authorList>
            <consortium name="DOE Joint Genome Institute"/>
            <person name="Smith K."/>
            <person name="Pendleton A."/>
            <person name="Kubisiak T."/>
            <person name="Anderson C."/>
            <person name="Salamov A."/>
            <person name="Aerts A."/>
            <person name="Riley R."/>
            <person name="Clum A."/>
            <person name="Lindquist E."/>
            <person name="Ence D."/>
            <person name="Campbell M."/>
            <person name="Kronenberg Z."/>
            <person name="Feau N."/>
            <person name="Dhillon B."/>
            <person name="Hamelin R."/>
            <person name="Burleigh J."/>
            <person name="Smith J."/>
            <person name="Yandell M."/>
            <person name="Nelson C."/>
            <person name="Grigoriev I."/>
            <person name="Davis J."/>
        </authorList>
    </citation>
    <scope>NUCLEOTIDE SEQUENCE</scope>
    <source>
        <strain evidence="1">G11</strain>
    </source>
</reference>
<accession>A0A9P6N6X8</accession>
<comment type="caution">
    <text evidence="1">The sequence shown here is derived from an EMBL/GenBank/DDBJ whole genome shotgun (WGS) entry which is preliminary data.</text>
</comment>
<evidence type="ECO:0000313" key="2">
    <source>
        <dbReference type="Proteomes" id="UP000886653"/>
    </source>
</evidence>
<dbReference type="Proteomes" id="UP000886653">
    <property type="component" value="Unassembled WGS sequence"/>
</dbReference>
<name>A0A9P6N6X8_9BASI</name>
<evidence type="ECO:0000313" key="1">
    <source>
        <dbReference type="EMBL" id="KAG0140052.1"/>
    </source>
</evidence>
<dbReference type="AlphaFoldDB" id="A0A9P6N6X8"/>
<proteinExistence type="predicted"/>
<gene>
    <name evidence="1" type="ORF">CROQUDRAFT_674859</name>
</gene>
<dbReference type="EMBL" id="MU167482">
    <property type="protein sequence ID" value="KAG0140052.1"/>
    <property type="molecule type" value="Genomic_DNA"/>
</dbReference>
<sequence>MDSIQSWIWSCAQLYLTHTDPSTAILQPSSPIRTGSVQFLRFLSPHRWGCENDPGIWAEATDRSTTILVNIPRLVLAAFEEAQAADTRRISALTFPVFQLGGAQWIWDTPETHPEVERPPKQLCLKLVNELPNKVFKLKAEMPARIPPFNLSGTVPLNTRLAGEKRGLSFLAASRLEWDQERTRLEAKGGTGFGCPLDLRFLAHRPILSLPDESLCF</sequence>
<keyword evidence="2" id="KW-1185">Reference proteome</keyword>
<protein>
    <submittedName>
        <fullName evidence="1">Uncharacterized protein</fullName>
    </submittedName>
</protein>
<dbReference type="OrthoDB" id="2499685at2759"/>
<organism evidence="1 2">
    <name type="scientific">Cronartium quercuum f. sp. fusiforme G11</name>
    <dbReference type="NCBI Taxonomy" id="708437"/>
    <lineage>
        <taxon>Eukaryota</taxon>
        <taxon>Fungi</taxon>
        <taxon>Dikarya</taxon>
        <taxon>Basidiomycota</taxon>
        <taxon>Pucciniomycotina</taxon>
        <taxon>Pucciniomycetes</taxon>
        <taxon>Pucciniales</taxon>
        <taxon>Coleosporiaceae</taxon>
        <taxon>Cronartium</taxon>
    </lineage>
</organism>